<dbReference type="GO" id="GO:0005576">
    <property type="term" value="C:extracellular region"/>
    <property type="evidence" value="ECO:0007669"/>
    <property type="project" value="UniProtKB-SubCell"/>
</dbReference>
<evidence type="ECO:0000256" key="2">
    <source>
        <dbReference type="ARBA" id="ARBA00022525"/>
    </source>
</evidence>
<feature type="chain" id="PRO_5040495169" description="Selenoprotein P N-terminal domain-containing protein" evidence="7">
    <location>
        <begin position="47"/>
        <end position="305"/>
    </location>
</feature>
<organism evidence="9 10">
    <name type="scientific">Synaphobranchus kaupii</name>
    <name type="common">Kaup's arrowtooth eel</name>
    <dbReference type="NCBI Taxonomy" id="118154"/>
    <lineage>
        <taxon>Eukaryota</taxon>
        <taxon>Metazoa</taxon>
        <taxon>Chordata</taxon>
        <taxon>Craniata</taxon>
        <taxon>Vertebrata</taxon>
        <taxon>Euteleostomi</taxon>
        <taxon>Actinopterygii</taxon>
        <taxon>Neopterygii</taxon>
        <taxon>Teleostei</taxon>
        <taxon>Anguilliformes</taxon>
        <taxon>Synaphobranchidae</taxon>
        <taxon>Synaphobranchus</taxon>
    </lineage>
</organism>
<sequence>MAEGKKKEEEKGRAFNQTVGGACRPGAMWEGLGLVLALCLLPGGRAEVDIGGGGSRCKPAPPWSIGETEPMKEALGQASRMDYLHLKMEKQGLTNVTYMVVNHQGGPAQQLHQLLKEKLSENITLHQQLPGQVDVWQTLSGEKDDFLIYDRCGRLTYHIALPYSILSTPYVEQSIRDTYCKSLCGSCEYERPEQQVACNRTVEAEPEVRLNGEGPVVPPEVEGPHHGHGHRHTHDGHHGHHGTAERRGNGAGGQHQHVHHHAPEEQHHTHSQAQVHAAHDLAQQVMGGDLGQVHQEGAPEHPRQP</sequence>
<name>A0A9Q1GCP5_SYNKA</name>
<feature type="region of interest" description="Disordered" evidence="6">
    <location>
        <begin position="206"/>
        <end position="277"/>
    </location>
</feature>
<dbReference type="GO" id="GO:0008430">
    <property type="term" value="F:selenium binding"/>
    <property type="evidence" value="ECO:0007669"/>
    <property type="project" value="InterPro"/>
</dbReference>
<evidence type="ECO:0000256" key="7">
    <source>
        <dbReference type="SAM" id="SignalP"/>
    </source>
</evidence>
<evidence type="ECO:0000313" key="9">
    <source>
        <dbReference type="EMBL" id="KAJ8380807.1"/>
    </source>
</evidence>
<dbReference type="AlphaFoldDB" id="A0A9Q1GCP5"/>
<feature type="compositionally biased region" description="Basic residues" evidence="6">
    <location>
        <begin position="226"/>
        <end position="241"/>
    </location>
</feature>
<evidence type="ECO:0000259" key="8">
    <source>
        <dbReference type="Pfam" id="PF04592"/>
    </source>
</evidence>
<dbReference type="GO" id="GO:0001887">
    <property type="term" value="P:selenium compound metabolic process"/>
    <property type="evidence" value="ECO:0007669"/>
    <property type="project" value="TreeGrafter"/>
</dbReference>
<evidence type="ECO:0000256" key="5">
    <source>
        <dbReference type="ARBA" id="ARBA00023180"/>
    </source>
</evidence>
<dbReference type="InterPro" id="IPR007671">
    <property type="entry name" value="Selenoprotein-P_N"/>
</dbReference>
<dbReference type="PANTHER" id="PTHR10105:SF3">
    <property type="entry name" value="SELENOPROTEIN P"/>
    <property type="match status" value="1"/>
</dbReference>
<comment type="caution">
    <text evidence="9">The sequence shown here is derived from an EMBL/GenBank/DDBJ whole genome shotgun (WGS) entry which is preliminary data.</text>
</comment>
<comment type="subcellular location">
    <subcellularLocation>
        <location evidence="1">Secreted</location>
    </subcellularLocation>
</comment>
<proteinExistence type="predicted"/>
<feature type="signal peptide" evidence="7">
    <location>
        <begin position="1"/>
        <end position="46"/>
    </location>
</feature>
<evidence type="ECO:0000256" key="1">
    <source>
        <dbReference type="ARBA" id="ARBA00004613"/>
    </source>
</evidence>
<evidence type="ECO:0000256" key="6">
    <source>
        <dbReference type="SAM" id="MobiDB-lite"/>
    </source>
</evidence>
<keyword evidence="2" id="KW-0964">Secreted</keyword>
<dbReference type="Pfam" id="PF04592">
    <property type="entry name" value="SelP_N"/>
    <property type="match status" value="1"/>
</dbReference>
<evidence type="ECO:0000256" key="3">
    <source>
        <dbReference type="ARBA" id="ARBA00022729"/>
    </source>
</evidence>
<evidence type="ECO:0000256" key="4">
    <source>
        <dbReference type="ARBA" id="ARBA00022933"/>
    </source>
</evidence>
<dbReference type="InterPro" id="IPR037941">
    <property type="entry name" value="SeP"/>
</dbReference>
<evidence type="ECO:0000313" key="10">
    <source>
        <dbReference type="Proteomes" id="UP001152622"/>
    </source>
</evidence>
<keyword evidence="3 7" id="KW-0732">Signal</keyword>
<gene>
    <name evidence="9" type="ORF">SKAU_G00015850</name>
</gene>
<feature type="domain" description="Selenoprotein P N-terminal" evidence="8">
    <location>
        <begin position="76"/>
        <end position="270"/>
    </location>
</feature>
<accession>A0A9Q1GCP5</accession>
<keyword evidence="4" id="KW-0712">Selenocysteine</keyword>
<dbReference type="PANTHER" id="PTHR10105">
    <property type="entry name" value="SELENOPROTEIN P"/>
    <property type="match status" value="1"/>
</dbReference>
<dbReference type="EMBL" id="JAINUF010000001">
    <property type="protein sequence ID" value="KAJ8380807.1"/>
    <property type="molecule type" value="Genomic_DNA"/>
</dbReference>
<dbReference type="OrthoDB" id="6134775at2759"/>
<keyword evidence="10" id="KW-1185">Reference proteome</keyword>
<protein>
    <recommendedName>
        <fullName evidence="8">Selenoprotein P N-terminal domain-containing protein</fullName>
    </recommendedName>
</protein>
<keyword evidence="5" id="KW-0325">Glycoprotein</keyword>
<reference evidence="9" key="1">
    <citation type="journal article" date="2023" name="Science">
        <title>Genome structures resolve the early diversification of teleost fishes.</title>
        <authorList>
            <person name="Parey E."/>
            <person name="Louis A."/>
            <person name="Montfort J."/>
            <person name="Bouchez O."/>
            <person name="Roques C."/>
            <person name="Iampietro C."/>
            <person name="Lluch J."/>
            <person name="Castinel A."/>
            <person name="Donnadieu C."/>
            <person name="Desvignes T."/>
            <person name="Floi Bucao C."/>
            <person name="Jouanno E."/>
            <person name="Wen M."/>
            <person name="Mejri S."/>
            <person name="Dirks R."/>
            <person name="Jansen H."/>
            <person name="Henkel C."/>
            <person name="Chen W.J."/>
            <person name="Zahm M."/>
            <person name="Cabau C."/>
            <person name="Klopp C."/>
            <person name="Thompson A.W."/>
            <person name="Robinson-Rechavi M."/>
            <person name="Braasch I."/>
            <person name="Lecointre G."/>
            <person name="Bobe J."/>
            <person name="Postlethwait J.H."/>
            <person name="Berthelot C."/>
            <person name="Roest Crollius H."/>
            <person name="Guiguen Y."/>
        </authorList>
    </citation>
    <scope>NUCLEOTIDE SEQUENCE</scope>
    <source>
        <strain evidence="9">WJC10195</strain>
    </source>
</reference>
<dbReference type="Proteomes" id="UP001152622">
    <property type="component" value="Chromosome 1"/>
</dbReference>